<name>A0AA36J5E4_9DINO</name>
<keyword evidence="1" id="KW-0732">Signal</keyword>
<feature type="signal peptide" evidence="1">
    <location>
        <begin position="1"/>
        <end position="18"/>
    </location>
</feature>
<evidence type="ECO:0000313" key="2">
    <source>
        <dbReference type="EMBL" id="CAJ1398829.1"/>
    </source>
</evidence>
<reference evidence="2" key="1">
    <citation type="submission" date="2023-08" db="EMBL/GenBank/DDBJ databases">
        <authorList>
            <person name="Chen Y."/>
            <person name="Shah S."/>
            <person name="Dougan E. K."/>
            <person name="Thang M."/>
            <person name="Chan C."/>
        </authorList>
    </citation>
    <scope>NUCLEOTIDE SEQUENCE</scope>
</reference>
<dbReference type="EMBL" id="CAUJNA010003311">
    <property type="protein sequence ID" value="CAJ1398829.1"/>
    <property type="molecule type" value="Genomic_DNA"/>
</dbReference>
<evidence type="ECO:0000313" key="3">
    <source>
        <dbReference type="Proteomes" id="UP001178507"/>
    </source>
</evidence>
<feature type="chain" id="PRO_5041372158" evidence="1">
    <location>
        <begin position="19"/>
        <end position="321"/>
    </location>
</feature>
<keyword evidence="3" id="KW-1185">Reference proteome</keyword>
<proteinExistence type="predicted"/>
<dbReference type="Proteomes" id="UP001178507">
    <property type="component" value="Unassembled WGS sequence"/>
</dbReference>
<dbReference type="InterPro" id="IPR043822">
    <property type="entry name" value="EsV_1_7_cys"/>
</dbReference>
<accession>A0AA36J5E4</accession>
<protein>
    <submittedName>
        <fullName evidence="2">Uncharacterized protein</fullName>
    </submittedName>
</protein>
<sequence length="321" mass="35985">MPMRKSPAAFWFFQRCAAYMLQSVQKGRLGNIISRRCKCDTAVPCFGYAGDARATCCSKCKREGMVDIKNLRCNCGKARPSFGFSDDVRPTCCKQCKAAEMVDIRSPRCKICNKLAFYPDEVGRPRQLCAAHSAEVGAHTRSPPGRSRIASECFDALEAEWGYKLPFRYRFDTTTGTWSGEEFAGLVPSRNLQPDAYDPEARKIFEFLGNYCHGFPPEHPQHDSFVCVSGRPAAELHAETMARLDLFLAEGFEVVYMWEHDFIQWQREVASGTSLALATQLNQHGTAADKKKLAARADVGERVLGGLRSWSVVGCLCTWYR</sequence>
<dbReference type="Pfam" id="PF19114">
    <property type="entry name" value="EsV_1_7_cys"/>
    <property type="match status" value="3"/>
</dbReference>
<evidence type="ECO:0000256" key="1">
    <source>
        <dbReference type="SAM" id="SignalP"/>
    </source>
</evidence>
<gene>
    <name evidence="2" type="ORF">EVOR1521_LOCUS22494</name>
</gene>
<dbReference type="AlphaFoldDB" id="A0AA36J5E4"/>
<organism evidence="2 3">
    <name type="scientific">Effrenium voratum</name>
    <dbReference type="NCBI Taxonomy" id="2562239"/>
    <lineage>
        <taxon>Eukaryota</taxon>
        <taxon>Sar</taxon>
        <taxon>Alveolata</taxon>
        <taxon>Dinophyceae</taxon>
        <taxon>Suessiales</taxon>
        <taxon>Symbiodiniaceae</taxon>
        <taxon>Effrenium</taxon>
    </lineage>
</organism>
<comment type="caution">
    <text evidence="2">The sequence shown here is derived from an EMBL/GenBank/DDBJ whole genome shotgun (WGS) entry which is preliminary data.</text>
</comment>